<dbReference type="GO" id="GO:0005783">
    <property type="term" value="C:endoplasmic reticulum"/>
    <property type="evidence" value="ECO:0007669"/>
    <property type="project" value="TreeGrafter"/>
</dbReference>
<dbReference type="EMBL" id="MSZS01000008">
    <property type="protein sequence ID" value="PKX90172.1"/>
    <property type="molecule type" value="Genomic_DNA"/>
</dbReference>
<evidence type="ECO:0000256" key="3">
    <source>
        <dbReference type="SAM" id="Phobius"/>
    </source>
</evidence>
<keyword evidence="5" id="KW-1185">Reference proteome</keyword>
<evidence type="ECO:0000256" key="2">
    <source>
        <dbReference type="ARBA" id="ARBA00012176"/>
    </source>
</evidence>
<dbReference type="PANTHER" id="PTHR12993:SF11">
    <property type="entry name" value="N-ACETYLGLUCOSAMINYL-PHOSPHATIDYLINOSITOL DE-N-ACETYLASE"/>
    <property type="match status" value="1"/>
</dbReference>
<keyword evidence="3" id="KW-0812">Transmembrane</keyword>
<dbReference type="PANTHER" id="PTHR12993">
    <property type="entry name" value="N-ACETYLGLUCOSAMINYL-PHOSPHATIDYLINOSITOL DE-N-ACETYLASE-RELATED"/>
    <property type="match status" value="1"/>
</dbReference>
<feature type="transmembrane region" description="Helical" evidence="3">
    <location>
        <begin position="22"/>
        <end position="46"/>
    </location>
</feature>
<dbReference type="SUPFAM" id="SSF102588">
    <property type="entry name" value="LmbE-like"/>
    <property type="match status" value="1"/>
</dbReference>
<dbReference type="GO" id="GO:0006506">
    <property type="term" value="P:GPI anchor biosynthetic process"/>
    <property type="evidence" value="ECO:0007669"/>
    <property type="project" value="UniProtKB-UniPathway"/>
</dbReference>
<comment type="similarity">
    <text evidence="1">Belongs to the PIGL family.</text>
</comment>
<dbReference type="InterPro" id="IPR003737">
    <property type="entry name" value="GlcNAc_PI_deacetylase-related"/>
</dbReference>
<accession>A0A2I1BXT8</accession>
<dbReference type="AlphaFoldDB" id="A0A2I1BXT8"/>
<protein>
    <recommendedName>
        <fullName evidence="2">N-acetylglucosaminylphosphatidylinositol deacetylase</fullName>
        <ecNumber evidence="2">3.5.1.89</ecNumber>
    </recommendedName>
</protein>
<dbReference type="GO" id="GO:0016020">
    <property type="term" value="C:membrane"/>
    <property type="evidence" value="ECO:0007669"/>
    <property type="project" value="GOC"/>
</dbReference>
<comment type="caution">
    <text evidence="4">The sequence shown here is derived from an EMBL/GenBank/DDBJ whole genome shotgun (WGS) entry which is preliminary data.</text>
</comment>
<dbReference type="Proteomes" id="UP000234474">
    <property type="component" value="Unassembled WGS sequence"/>
</dbReference>
<gene>
    <name evidence="4" type="ORF">P174DRAFT_463634</name>
</gene>
<dbReference type="GeneID" id="36537623"/>
<dbReference type="OrthoDB" id="440160at2759"/>
<evidence type="ECO:0000256" key="1">
    <source>
        <dbReference type="ARBA" id="ARBA00006066"/>
    </source>
</evidence>
<keyword evidence="3" id="KW-1133">Transmembrane helix</keyword>
<dbReference type="GO" id="GO:0000225">
    <property type="term" value="F:N-acetylglucosaminylphosphatidylinositol deacetylase activity"/>
    <property type="evidence" value="ECO:0007669"/>
    <property type="project" value="UniProtKB-EC"/>
</dbReference>
<dbReference type="RefSeq" id="XP_024678767.1">
    <property type="nucleotide sequence ID" value="XM_024830297.1"/>
</dbReference>
<keyword evidence="3" id="KW-0472">Membrane</keyword>
<dbReference type="VEuPathDB" id="FungiDB:P174DRAFT_463634"/>
<dbReference type="Gene3D" id="3.40.50.10320">
    <property type="entry name" value="LmbE-like"/>
    <property type="match status" value="1"/>
</dbReference>
<dbReference type="OMA" id="VSRYMWF"/>
<name>A0A2I1BXT8_ASPN1</name>
<reference evidence="5" key="1">
    <citation type="journal article" date="2018" name="Proc. Natl. Acad. Sci. U.S.A.">
        <title>Linking secondary metabolites to gene clusters through genome sequencing of six diverse Aspergillus species.</title>
        <authorList>
            <person name="Kaerboelling I."/>
            <person name="Vesth T.C."/>
            <person name="Frisvad J.C."/>
            <person name="Nybo J.L."/>
            <person name="Theobald S."/>
            <person name="Kuo A."/>
            <person name="Bowyer P."/>
            <person name="Matsuda Y."/>
            <person name="Mondo S."/>
            <person name="Lyhne E.K."/>
            <person name="Kogle M.E."/>
            <person name="Clum A."/>
            <person name="Lipzen A."/>
            <person name="Salamov A."/>
            <person name="Ngan C.Y."/>
            <person name="Daum C."/>
            <person name="Chiniquy J."/>
            <person name="Barry K."/>
            <person name="LaButti K."/>
            <person name="Haridas S."/>
            <person name="Simmons B.A."/>
            <person name="Magnuson J.K."/>
            <person name="Mortensen U.H."/>
            <person name="Larsen T.O."/>
            <person name="Grigoriev I.V."/>
            <person name="Baker S.E."/>
            <person name="Andersen M.R."/>
        </authorList>
    </citation>
    <scope>NUCLEOTIDE SEQUENCE [LARGE SCALE GENOMIC DNA]</scope>
    <source>
        <strain evidence="5">IBT 16806</strain>
    </source>
</reference>
<dbReference type="Pfam" id="PF02585">
    <property type="entry name" value="PIG-L"/>
    <property type="match status" value="1"/>
</dbReference>
<dbReference type="STRING" id="1392255.A0A2I1BXT8"/>
<organism evidence="4 5">
    <name type="scientific">Aspergillus novofumigatus (strain IBT 16806)</name>
    <dbReference type="NCBI Taxonomy" id="1392255"/>
    <lineage>
        <taxon>Eukaryota</taxon>
        <taxon>Fungi</taxon>
        <taxon>Dikarya</taxon>
        <taxon>Ascomycota</taxon>
        <taxon>Pezizomycotina</taxon>
        <taxon>Eurotiomycetes</taxon>
        <taxon>Eurotiomycetidae</taxon>
        <taxon>Eurotiales</taxon>
        <taxon>Aspergillaceae</taxon>
        <taxon>Aspergillus</taxon>
        <taxon>Aspergillus subgen. Fumigati</taxon>
    </lineage>
</organism>
<evidence type="ECO:0000313" key="4">
    <source>
        <dbReference type="EMBL" id="PKX90172.1"/>
    </source>
</evidence>
<dbReference type="EC" id="3.5.1.89" evidence="2"/>
<sequence length="327" mass="37900">MALVWIAQRLCRHGQRRKLARIASYLFFIVALTALCLYILLAYYLANDPRLVPVAFQHAKSILLVTAHPDDETLFFSPSITYHRDDRHVQRALLVISSGRLDVHSYPLMLTPLGNYEGIGERRRQEIHDSCSLLGIVPDRCVVLDNAELQDNPRKWWDEDLIKDLVTSHVQQWNVDLVYHHLRRWRRLGAYQPQSRQRRCPVSFLSSSMPNTTNQHTHAPPAYTLQSTFVLRKYSSLIDLIPTAIPFTWRILKAILTSPATSTADGVHDLSPLEAYNDKALLVSPWRTYLVSRAAFSQHVSQYSWDRSFYLVLSRYMWFNNLNKLVV</sequence>
<evidence type="ECO:0000313" key="5">
    <source>
        <dbReference type="Proteomes" id="UP000234474"/>
    </source>
</evidence>
<dbReference type="UniPathway" id="UPA00196"/>
<proteinExistence type="inferred from homology"/>
<dbReference type="InterPro" id="IPR024078">
    <property type="entry name" value="LmbE-like_dom_sf"/>
</dbReference>